<dbReference type="PROSITE" id="PS50404">
    <property type="entry name" value="GST_NTER"/>
    <property type="match status" value="1"/>
</dbReference>
<name>A0A8H7EY71_AGABI</name>
<dbReference type="PANTHER" id="PTHR44051">
    <property type="entry name" value="GLUTATHIONE S-TRANSFERASE-RELATED"/>
    <property type="match status" value="1"/>
</dbReference>
<dbReference type="EMBL" id="JABXXO010000011">
    <property type="protein sequence ID" value="KAF7763707.1"/>
    <property type="molecule type" value="Genomic_DNA"/>
</dbReference>
<dbReference type="InterPro" id="IPR036282">
    <property type="entry name" value="Glutathione-S-Trfase_C_sf"/>
</dbReference>
<dbReference type="Pfam" id="PF13417">
    <property type="entry name" value="GST_N_3"/>
    <property type="match status" value="1"/>
</dbReference>
<dbReference type="SUPFAM" id="SSF52833">
    <property type="entry name" value="Thioredoxin-like"/>
    <property type="match status" value="1"/>
</dbReference>
<comment type="similarity">
    <text evidence="1">Belongs to the GST superfamily.</text>
</comment>
<dbReference type="Gene3D" id="3.40.30.10">
    <property type="entry name" value="Glutaredoxin"/>
    <property type="match status" value="1"/>
</dbReference>
<evidence type="ECO:0000313" key="3">
    <source>
        <dbReference type="EMBL" id="KAF7763707.1"/>
    </source>
</evidence>
<sequence length="288" mass="32413">MYWNEAPYSISGTPKNHGFGKRAPPKTGRAASASIQALSSPSMISFYDLTAKPPFKTVSVNSWKIRYALNFKNLPYKTLYFEFPDMAKEFSKVGIPPSSVSADGPSYTVPSLIDDSTNTRISESFTIALYLDKQYPDTPKLFPAGTEALQAAFHEEFYKVMSPTFPFFFPKAGNVLNKPSDDYFAATRAKMFGMSMADFEPKGEARVEAWKKVKDAFDTLESWMKKTPGPFFMGETVSFADFVIGGLLNEFSMCMGEDSQEWQDVLKWNNGRWATLKKKLEVYANTDQ</sequence>
<dbReference type="SUPFAM" id="SSF47616">
    <property type="entry name" value="GST C-terminal domain-like"/>
    <property type="match status" value="1"/>
</dbReference>
<dbReference type="PANTHER" id="PTHR44051:SF8">
    <property type="entry name" value="GLUTATHIONE S-TRANSFERASE GSTA"/>
    <property type="match status" value="1"/>
</dbReference>
<dbReference type="Gene3D" id="1.20.1050.10">
    <property type="match status" value="1"/>
</dbReference>
<evidence type="ECO:0000259" key="2">
    <source>
        <dbReference type="PROSITE" id="PS50404"/>
    </source>
</evidence>
<protein>
    <recommendedName>
        <fullName evidence="2">GST N-terminal domain-containing protein</fullName>
    </recommendedName>
</protein>
<organism evidence="3 4">
    <name type="scientific">Agaricus bisporus var. burnettii</name>
    <dbReference type="NCBI Taxonomy" id="192524"/>
    <lineage>
        <taxon>Eukaryota</taxon>
        <taxon>Fungi</taxon>
        <taxon>Dikarya</taxon>
        <taxon>Basidiomycota</taxon>
        <taxon>Agaricomycotina</taxon>
        <taxon>Agaricomycetes</taxon>
        <taxon>Agaricomycetidae</taxon>
        <taxon>Agaricales</taxon>
        <taxon>Agaricineae</taxon>
        <taxon>Agaricaceae</taxon>
        <taxon>Agaricus</taxon>
    </lineage>
</organism>
<comment type="caution">
    <text evidence="3">The sequence shown here is derived from an EMBL/GenBank/DDBJ whole genome shotgun (WGS) entry which is preliminary data.</text>
</comment>
<reference evidence="3 4" key="1">
    <citation type="journal article" name="Sci. Rep.">
        <title>Telomere-to-telomere assembled and centromere annotated genomes of the two main subspecies of the button mushroom Agaricus bisporus reveal especially polymorphic chromosome ends.</title>
        <authorList>
            <person name="Sonnenberg A.S.M."/>
            <person name="Sedaghat-Telgerd N."/>
            <person name="Lavrijssen B."/>
            <person name="Ohm R.A."/>
            <person name="Hendrickx P.M."/>
            <person name="Scholtmeijer K."/>
            <person name="Baars J.J.P."/>
            <person name="van Peer A."/>
        </authorList>
    </citation>
    <scope>NUCLEOTIDE SEQUENCE [LARGE SCALE GENOMIC DNA]</scope>
    <source>
        <strain evidence="3 4">H119_p4</strain>
    </source>
</reference>
<dbReference type="Proteomes" id="UP000629468">
    <property type="component" value="Unassembled WGS sequence"/>
</dbReference>
<evidence type="ECO:0000313" key="4">
    <source>
        <dbReference type="Proteomes" id="UP000629468"/>
    </source>
</evidence>
<dbReference type="InterPro" id="IPR054416">
    <property type="entry name" value="GST_UstS-like_C"/>
</dbReference>
<gene>
    <name evidence="3" type="ORF">Agabi119p4_8244</name>
</gene>
<evidence type="ECO:0000256" key="1">
    <source>
        <dbReference type="ARBA" id="ARBA00007409"/>
    </source>
</evidence>
<dbReference type="InterPro" id="IPR036249">
    <property type="entry name" value="Thioredoxin-like_sf"/>
</dbReference>
<dbReference type="Pfam" id="PF22041">
    <property type="entry name" value="GST_C_7"/>
    <property type="match status" value="1"/>
</dbReference>
<dbReference type="AlphaFoldDB" id="A0A8H7EY71"/>
<feature type="domain" description="GST N-terminal" evidence="2">
    <location>
        <begin position="49"/>
        <end position="139"/>
    </location>
</feature>
<accession>A0A8H7EY71</accession>
<dbReference type="InterPro" id="IPR004045">
    <property type="entry name" value="Glutathione_S-Trfase_N"/>
</dbReference>
<proteinExistence type="inferred from homology"/>